<keyword evidence="4" id="KW-0472">Membrane</keyword>
<dbReference type="GO" id="GO:0016787">
    <property type="term" value="F:hydrolase activity"/>
    <property type="evidence" value="ECO:0007669"/>
    <property type="project" value="UniProtKB-KW"/>
</dbReference>
<evidence type="ECO:0000256" key="4">
    <source>
        <dbReference type="SAM" id="Phobius"/>
    </source>
</evidence>
<evidence type="ECO:0000256" key="3">
    <source>
        <dbReference type="ARBA" id="ARBA00022842"/>
    </source>
</evidence>
<keyword evidence="1" id="KW-0479">Metal-binding</keyword>
<name>A0A176W5I2_MARPO</name>
<dbReference type="NCBIfam" id="TIGR01488">
    <property type="entry name" value="HAD-SF-IB"/>
    <property type="match status" value="1"/>
</dbReference>
<dbReference type="PANTHER" id="PTHR43344:SF13">
    <property type="entry name" value="PHOSPHATASE RV3661-RELATED"/>
    <property type="match status" value="1"/>
</dbReference>
<evidence type="ECO:0000313" key="6">
    <source>
        <dbReference type="Proteomes" id="UP000077202"/>
    </source>
</evidence>
<sequence>MFSAADVNASGHYKRLDSSVSKAFDSSPAPFKFQTGGCLGICKNSVRKVFATGNGKFYFVLNIKIKRGLVIKCSVDVPVPNFELPESDPVSKINAEQSMNPSTGSETRTDAQVRHKAAFFDVDGTITRTNVVLAYLAVRMSELSFFMKFVWVPCFAVLCIFYLLVDHFDRATFNRIFYSNHYKGRSADSKSSMAALIYERYYKPRIFAGAVEHIAVLKTLGYRIVLVTGALDFQIAPLARDIDADFVYAAELVEENGRFTGELNGMATSNSEKAERVLDYAKRFDVSLEDSMAFGDSIADISMLEMVGRPHAVNPDARLLAIALQRKWTVLVWTLQTLKATSTSTVPA</sequence>
<comment type="caution">
    <text evidence="5">The sequence shown here is derived from an EMBL/GenBank/DDBJ whole genome shotgun (WGS) entry which is preliminary data.</text>
</comment>
<dbReference type="Proteomes" id="UP000077202">
    <property type="component" value="Unassembled WGS sequence"/>
</dbReference>
<keyword evidence="2" id="KW-0378">Hydrolase</keyword>
<dbReference type="InterPro" id="IPR006385">
    <property type="entry name" value="HAD_hydro_SerB1"/>
</dbReference>
<evidence type="ECO:0000256" key="2">
    <source>
        <dbReference type="ARBA" id="ARBA00022801"/>
    </source>
</evidence>
<dbReference type="Gene3D" id="1.20.1440.100">
    <property type="entry name" value="SG protein - dephosphorylation function"/>
    <property type="match status" value="1"/>
</dbReference>
<protein>
    <recommendedName>
        <fullName evidence="7">HAD-IB family hydrolase</fullName>
    </recommendedName>
</protein>
<evidence type="ECO:0000256" key="1">
    <source>
        <dbReference type="ARBA" id="ARBA00022723"/>
    </source>
</evidence>
<dbReference type="InterPro" id="IPR036412">
    <property type="entry name" value="HAD-like_sf"/>
</dbReference>
<feature type="transmembrane region" description="Helical" evidence="4">
    <location>
        <begin position="145"/>
        <end position="165"/>
    </location>
</feature>
<evidence type="ECO:0000313" key="5">
    <source>
        <dbReference type="EMBL" id="OAE27466.1"/>
    </source>
</evidence>
<dbReference type="NCBIfam" id="TIGR01490">
    <property type="entry name" value="HAD-SF-IB-hyp1"/>
    <property type="match status" value="1"/>
</dbReference>
<accession>A0A176W5I2</accession>
<dbReference type="InterPro" id="IPR050582">
    <property type="entry name" value="HAD-like_SerB"/>
</dbReference>
<gene>
    <name evidence="5" type="ORF">AXG93_3911s1480</name>
</gene>
<proteinExistence type="predicted"/>
<keyword evidence="4" id="KW-0812">Transmembrane</keyword>
<dbReference type="PANTHER" id="PTHR43344">
    <property type="entry name" value="PHOSPHOSERINE PHOSPHATASE"/>
    <property type="match status" value="1"/>
</dbReference>
<keyword evidence="6" id="KW-1185">Reference proteome</keyword>
<dbReference type="AlphaFoldDB" id="A0A176W5I2"/>
<reference evidence="5" key="1">
    <citation type="submission" date="2016-03" db="EMBL/GenBank/DDBJ databases">
        <title>Mechanisms controlling the formation of the plant cell surface in tip-growing cells are functionally conserved among land plants.</title>
        <authorList>
            <person name="Honkanen S."/>
            <person name="Jones V.A."/>
            <person name="Morieri G."/>
            <person name="Champion C."/>
            <person name="Hetherington A.J."/>
            <person name="Kelly S."/>
            <person name="Saint-Marcoux D."/>
            <person name="Proust H."/>
            <person name="Prescott H."/>
            <person name="Dolan L."/>
        </authorList>
    </citation>
    <scope>NUCLEOTIDE SEQUENCE [LARGE SCALE GENOMIC DNA]</scope>
    <source>
        <tissue evidence="5">Whole gametophyte</tissue>
    </source>
</reference>
<dbReference type="SUPFAM" id="SSF56784">
    <property type="entry name" value="HAD-like"/>
    <property type="match status" value="1"/>
</dbReference>
<organism evidence="5 6">
    <name type="scientific">Marchantia polymorpha subsp. ruderalis</name>
    <dbReference type="NCBI Taxonomy" id="1480154"/>
    <lineage>
        <taxon>Eukaryota</taxon>
        <taxon>Viridiplantae</taxon>
        <taxon>Streptophyta</taxon>
        <taxon>Embryophyta</taxon>
        <taxon>Marchantiophyta</taxon>
        <taxon>Marchantiopsida</taxon>
        <taxon>Marchantiidae</taxon>
        <taxon>Marchantiales</taxon>
        <taxon>Marchantiaceae</taxon>
        <taxon>Marchantia</taxon>
    </lineage>
</organism>
<dbReference type="Gene3D" id="3.40.50.1000">
    <property type="entry name" value="HAD superfamily/HAD-like"/>
    <property type="match status" value="1"/>
</dbReference>
<dbReference type="Pfam" id="PF12710">
    <property type="entry name" value="HAD"/>
    <property type="match status" value="1"/>
</dbReference>
<dbReference type="EMBL" id="LVLJ01001899">
    <property type="protein sequence ID" value="OAE27466.1"/>
    <property type="molecule type" value="Genomic_DNA"/>
</dbReference>
<keyword evidence="3" id="KW-0460">Magnesium</keyword>
<dbReference type="InterPro" id="IPR023214">
    <property type="entry name" value="HAD_sf"/>
</dbReference>
<dbReference type="GO" id="GO:0046872">
    <property type="term" value="F:metal ion binding"/>
    <property type="evidence" value="ECO:0007669"/>
    <property type="project" value="UniProtKB-KW"/>
</dbReference>
<evidence type="ECO:0008006" key="7">
    <source>
        <dbReference type="Google" id="ProtNLM"/>
    </source>
</evidence>
<keyword evidence="4" id="KW-1133">Transmembrane helix</keyword>